<dbReference type="InterPro" id="IPR016097">
    <property type="entry name" value="DUF695"/>
</dbReference>
<evidence type="ECO:0000313" key="4">
    <source>
        <dbReference type="Proteomes" id="UP000214747"/>
    </source>
</evidence>
<evidence type="ECO:0000259" key="2">
    <source>
        <dbReference type="Pfam" id="PF05117"/>
    </source>
</evidence>
<feature type="chain" id="PRO_5013121534" description="DUF695 domain-containing protein" evidence="1">
    <location>
        <begin position="20"/>
        <end position="172"/>
    </location>
</feature>
<organism evidence="3 4">
    <name type="scientific">Herbaspirillum aquaticum</name>
    <dbReference type="NCBI Taxonomy" id="568783"/>
    <lineage>
        <taxon>Bacteria</taxon>
        <taxon>Pseudomonadati</taxon>
        <taxon>Pseudomonadota</taxon>
        <taxon>Betaproteobacteria</taxon>
        <taxon>Burkholderiales</taxon>
        <taxon>Oxalobacteraceae</taxon>
        <taxon>Herbaspirillum</taxon>
    </lineage>
</organism>
<gene>
    <name evidence="3" type="ORF">CEJ45_14215</name>
</gene>
<feature type="domain" description="DUF695" evidence="2">
    <location>
        <begin position="25"/>
        <end position="157"/>
    </location>
</feature>
<dbReference type="RefSeq" id="WP_088755730.1">
    <property type="nucleotide sequence ID" value="NZ_JARJFG010000007.1"/>
</dbReference>
<protein>
    <recommendedName>
        <fullName evidence="2">DUF695 domain-containing protein</fullName>
    </recommendedName>
</protein>
<feature type="signal peptide" evidence="1">
    <location>
        <begin position="1"/>
        <end position="19"/>
    </location>
</feature>
<comment type="caution">
    <text evidence="3">The sequence shown here is derived from an EMBL/GenBank/DDBJ whole genome shotgun (WGS) entry which is preliminary data.</text>
</comment>
<evidence type="ECO:0000313" key="3">
    <source>
        <dbReference type="EMBL" id="OWY34135.1"/>
    </source>
</evidence>
<accession>A0A225SSP9</accession>
<reference evidence="3 4" key="1">
    <citation type="journal article" date="2010" name="Int. J. Syst. Evol. Microbiol.">
        <title>Reclassification of Herbaspirillum putei as a later heterotypic synonym of Herbaspirillum huttiense, with the description of H. huttiense subsp. huttiense subsp. nov. and H. huttiense subsp. putei subsp. nov., comb. nov., and description of Herbaspirillum aquaticum sp. nov.</title>
        <authorList>
            <person name="Dobritsa A.P."/>
            <person name="Reddy M.C."/>
            <person name="Samadpour M."/>
        </authorList>
    </citation>
    <scope>NUCLEOTIDE SEQUENCE [LARGE SCALE GENOMIC DNA]</scope>
    <source>
        <strain evidence="3 4">IEH 4430</strain>
    </source>
</reference>
<proteinExistence type="predicted"/>
<name>A0A225SSP9_9BURK</name>
<dbReference type="AlphaFoldDB" id="A0A225SSP9"/>
<sequence>MKRALLLTLLLLLARHGLAQDPEPEWWNYQAQRGDRLKVVKLDMSLRRSFPLSGFPYVVVTRVNYAPGTPDGLPALAEQDRLEALSDQMAAAIGKKTRSIYAGTAFSQGQQQSWFYVTDPNGLEAVVAGVHAQLCQGCKTSTAILADPAWALYRDQLLPDGETRQRYGLRSY</sequence>
<evidence type="ECO:0000256" key="1">
    <source>
        <dbReference type="SAM" id="SignalP"/>
    </source>
</evidence>
<keyword evidence="4" id="KW-1185">Reference proteome</keyword>
<dbReference type="EMBL" id="NJGV01000011">
    <property type="protein sequence ID" value="OWY34135.1"/>
    <property type="molecule type" value="Genomic_DNA"/>
</dbReference>
<keyword evidence="1" id="KW-0732">Signal</keyword>
<dbReference type="Proteomes" id="UP000214747">
    <property type="component" value="Unassembled WGS sequence"/>
</dbReference>
<dbReference type="Pfam" id="PF05117">
    <property type="entry name" value="DUF695"/>
    <property type="match status" value="1"/>
</dbReference>